<comment type="catalytic activity">
    <reaction evidence="7">
        <text>L-cysteinyl-[prolipoprotein] + a 1,2-diacyl-sn-glycero-3-phospho-(1'-sn-glycerol) = an S-1,2-diacyl-sn-glyceryl-L-cysteinyl-[prolipoprotein] + sn-glycerol 1-phosphate + H(+)</text>
        <dbReference type="Rhea" id="RHEA:56712"/>
        <dbReference type="Rhea" id="RHEA-COMP:14679"/>
        <dbReference type="Rhea" id="RHEA-COMP:14680"/>
        <dbReference type="ChEBI" id="CHEBI:15378"/>
        <dbReference type="ChEBI" id="CHEBI:29950"/>
        <dbReference type="ChEBI" id="CHEBI:57685"/>
        <dbReference type="ChEBI" id="CHEBI:64716"/>
        <dbReference type="ChEBI" id="CHEBI:140658"/>
        <dbReference type="EC" id="2.5.1.145"/>
    </reaction>
</comment>
<organism evidence="9 10">
    <name type="scientific">Pseudonocardia humida</name>
    <dbReference type="NCBI Taxonomy" id="2800819"/>
    <lineage>
        <taxon>Bacteria</taxon>
        <taxon>Bacillati</taxon>
        <taxon>Actinomycetota</taxon>
        <taxon>Actinomycetes</taxon>
        <taxon>Pseudonocardiales</taxon>
        <taxon>Pseudonocardiaceae</taxon>
        <taxon>Pseudonocardia</taxon>
    </lineage>
</organism>
<dbReference type="EC" id="2.5.1.145" evidence="7"/>
<gene>
    <name evidence="7 9" type="primary">lgt</name>
    <name evidence="9" type="ORF">KDL28_20330</name>
</gene>
<keyword evidence="4 7" id="KW-0812">Transmembrane</keyword>
<feature type="transmembrane region" description="Helical" evidence="7">
    <location>
        <begin position="59"/>
        <end position="79"/>
    </location>
</feature>
<evidence type="ECO:0000313" key="10">
    <source>
        <dbReference type="Proteomes" id="UP001165283"/>
    </source>
</evidence>
<dbReference type="NCBIfam" id="TIGR00544">
    <property type="entry name" value="lgt"/>
    <property type="match status" value="1"/>
</dbReference>
<feature type="transmembrane region" description="Helical" evidence="7">
    <location>
        <begin position="126"/>
        <end position="144"/>
    </location>
</feature>
<comment type="caution">
    <text evidence="9">The sequence shown here is derived from an EMBL/GenBank/DDBJ whole genome shotgun (WGS) entry which is preliminary data.</text>
</comment>
<evidence type="ECO:0000313" key="9">
    <source>
        <dbReference type="EMBL" id="MCO1657409.1"/>
    </source>
</evidence>
<keyword evidence="3 7" id="KW-0808">Transferase</keyword>
<evidence type="ECO:0000256" key="4">
    <source>
        <dbReference type="ARBA" id="ARBA00022692"/>
    </source>
</evidence>
<evidence type="ECO:0000256" key="5">
    <source>
        <dbReference type="ARBA" id="ARBA00022989"/>
    </source>
</evidence>
<dbReference type="InterPro" id="IPR001640">
    <property type="entry name" value="Lgt"/>
</dbReference>
<reference evidence="9" key="1">
    <citation type="submission" date="2021-04" db="EMBL/GenBank/DDBJ databases">
        <title>Pseudonocardia sp. nov., isolated from sandy soil of mangrove forest.</title>
        <authorList>
            <person name="Zan Z."/>
            <person name="Huang R."/>
            <person name="Liu W."/>
        </authorList>
    </citation>
    <scope>NUCLEOTIDE SEQUENCE</scope>
    <source>
        <strain evidence="9">S2-4</strain>
    </source>
</reference>
<feature type="compositionally biased region" description="Basic and acidic residues" evidence="8">
    <location>
        <begin position="278"/>
        <end position="291"/>
    </location>
</feature>
<dbReference type="GO" id="GO:0016740">
    <property type="term" value="F:transferase activity"/>
    <property type="evidence" value="ECO:0007669"/>
    <property type="project" value="UniProtKB-KW"/>
</dbReference>
<dbReference type="RefSeq" id="WP_252441060.1">
    <property type="nucleotide sequence ID" value="NZ_JAGSOV010000041.1"/>
</dbReference>
<comment type="similarity">
    <text evidence="1 7">Belongs to the Lgt family.</text>
</comment>
<dbReference type="Pfam" id="PF01790">
    <property type="entry name" value="LGT"/>
    <property type="match status" value="1"/>
</dbReference>
<dbReference type="Proteomes" id="UP001165283">
    <property type="component" value="Unassembled WGS sequence"/>
</dbReference>
<evidence type="ECO:0000256" key="6">
    <source>
        <dbReference type="ARBA" id="ARBA00023136"/>
    </source>
</evidence>
<keyword evidence="2 7" id="KW-1003">Cell membrane</keyword>
<feature type="transmembrane region" description="Helical" evidence="7">
    <location>
        <begin position="249"/>
        <end position="270"/>
    </location>
</feature>
<dbReference type="EMBL" id="JAGSOV010000041">
    <property type="protein sequence ID" value="MCO1657409.1"/>
    <property type="molecule type" value="Genomic_DNA"/>
</dbReference>
<keyword evidence="6 7" id="KW-0472">Membrane</keyword>
<feature type="binding site" evidence="7">
    <location>
        <position position="145"/>
    </location>
    <ligand>
        <name>a 1,2-diacyl-sn-glycero-3-phospho-(1'-sn-glycerol)</name>
        <dbReference type="ChEBI" id="CHEBI:64716"/>
    </ligand>
</feature>
<feature type="region of interest" description="Disordered" evidence="8">
    <location>
        <begin position="278"/>
        <end position="305"/>
    </location>
</feature>
<evidence type="ECO:0000256" key="3">
    <source>
        <dbReference type="ARBA" id="ARBA00022679"/>
    </source>
</evidence>
<comment type="subcellular location">
    <subcellularLocation>
        <location evidence="7">Cell membrane</location>
        <topology evidence="7">Multi-pass membrane protein</topology>
    </subcellularLocation>
</comment>
<feature type="transmembrane region" description="Helical" evidence="7">
    <location>
        <begin position="191"/>
        <end position="210"/>
    </location>
</feature>
<comment type="pathway">
    <text evidence="7">Protein modification; lipoprotein biosynthesis (diacylglyceryl transfer).</text>
</comment>
<keyword evidence="5 7" id="KW-1133">Transmembrane helix</keyword>
<accession>A0ABT1A3M6</accession>
<name>A0ABT1A3M6_9PSEU</name>
<evidence type="ECO:0000256" key="2">
    <source>
        <dbReference type="ARBA" id="ARBA00022475"/>
    </source>
</evidence>
<dbReference type="HAMAP" id="MF_01147">
    <property type="entry name" value="Lgt"/>
    <property type="match status" value="1"/>
</dbReference>
<sequence>MPAPHLVPAEPIPLAPDPVAFWIGGFPVHWYGLCYVVGLAATYLVLVREARRRGLDTGVVDRGLAVVTIAGLVGGRIYHVIDQWDRYSDDPLAIVLPPYAGLGVFGAIIAGALAMVVVMRLWGQSFWRWADVVAPAAFVMQAVARWGNFFNQELYGPPTDLAWGITIGCRYRVTQWPCTTYPEATTGFQPLFLYESLSGALGAVVLLWVARRWGSRMRPGDLFLAWVVWYSVVRFALETLRVDNWTVGGMPTAMIVSTVLAVGALAVFAWRHRPNADADRWGEPPADRGAEVDAAVGPPSGRPSA</sequence>
<proteinExistence type="inferred from homology"/>
<feature type="transmembrane region" description="Helical" evidence="7">
    <location>
        <begin position="99"/>
        <end position="119"/>
    </location>
</feature>
<evidence type="ECO:0000256" key="8">
    <source>
        <dbReference type="SAM" id="MobiDB-lite"/>
    </source>
</evidence>
<dbReference type="PANTHER" id="PTHR30589">
    <property type="entry name" value="PROLIPOPROTEIN DIACYLGLYCERYL TRANSFERASE"/>
    <property type="match status" value="1"/>
</dbReference>
<comment type="function">
    <text evidence="7">Catalyzes the transfer of the diacylglyceryl group from phosphatidylglycerol to the sulfhydryl group of the N-terminal cysteine of a prolipoprotein, the first step in the formation of mature lipoproteins.</text>
</comment>
<dbReference type="PANTHER" id="PTHR30589:SF0">
    <property type="entry name" value="PHOSPHATIDYLGLYCEROL--PROLIPOPROTEIN DIACYLGLYCERYL TRANSFERASE"/>
    <property type="match status" value="1"/>
</dbReference>
<feature type="transmembrane region" description="Helical" evidence="7">
    <location>
        <begin position="222"/>
        <end position="237"/>
    </location>
</feature>
<keyword evidence="10" id="KW-1185">Reference proteome</keyword>
<evidence type="ECO:0000256" key="7">
    <source>
        <dbReference type="HAMAP-Rule" id="MF_01147"/>
    </source>
</evidence>
<evidence type="ECO:0000256" key="1">
    <source>
        <dbReference type="ARBA" id="ARBA00007150"/>
    </source>
</evidence>
<protein>
    <recommendedName>
        <fullName evidence="7">Phosphatidylglycerol--prolipoprotein diacylglyceryl transferase</fullName>
        <ecNumber evidence="7">2.5.1.145</ecNumber>
    </recommendedName>
</protein>
<feature type="transmembrane region" description="Helical" evidence="7">
    <location>
        <begin position="28"/>
        <end position="47"/>
    </location>
</feature>